<feature type="chain" id="PRO_5006835163" evidence="1">
    <location>
        <begin position="32"/>
        <end position="90"/>
    </location>
</feature>
<dbReference type="AlphaFoldDB" id="A0A0U2Z2X7"/>
<reference evidence="2" key="1">
    <citation type="submission" date="2015-03" db="EMBL/GenBank/DDBJ databases">
        <title>Molecular cloning, expression and cellular localization of GnRH in the cuttlefish Sepiella japonica.</title>
        <authorList>
            <person name="Cao Z.-H."/>
            <person name="Chi C.-F."/>
            <person name="Yu X.-X."/>
        </authorList>
    </citation>
    <scope>NUCLEOTIDE SEQUENCE</scope>
    <source>
        <tissue evidence="2">Brain</tissue>
    </source>
</reference>
<evidence type="ECO:0000256" key="1">
    <source>
        <dbReference type="SAM" id="SignalP"/>
    </source>
</evidence>
<name>A0A0U2Z2X7_SEPJA</name>
<proteinExistence type="evidence at transcript level"/>
<organism evidence="2">
    <name type="scientific">Sepiella japonica</name>
    <name type="common">Japanese spineless cuttlefish</name>
    <dbReference type="NCBI Taxonomy" id="279094"/>
    <lineage>
        <taxon>Eukaryota</taxon>
        <taxon>Metazoa</taxon>
        <taxon>Spiralia</taxon>
        <taxon>Lophotrochozoa</taxon>
        <taxon>Mollusca</taxon>
        <taxon>Cephalopoda</taxon>
        <taxon>Coleoidea</taxon>
        <taxon>Decapodiformes</taxon>
        <taxon>Sepiida</taxon>
        <taxon>Sepiina</taxon>
        <taxon>Sepiidae</taxon>
        <taxon>Sepiella</taxon>
    </lineage>
</organism>
<sequence length="90" mass="10144">MSTTALSSNLRKMAFLTCAILLLSFCMQIQAQNYHFSNGWHPGGKRSGLPDMQCHFRPQTKALIEKLLDEEITRIITTCTNTVNDIADLQ</sequence>
<accession>A0A0U2Z2X7</accession>
<dbReference type="EMBL" id="KP982885">
    <property type="protein sequence ID" value="ALS92801.1"/>
    <property type="molecule type" value="mRNA"/>
</dbReference>
<feature type="signal peptide" evidence="1">
    <location>
        <begin position="1"/>
        <end position="31"/>
    </location>
</feature>
<keyword evidence="1" id="KW-0732">Signal</keyword>
<evidence type="ECO:0000313" key="2">
    <source>
        <dbReference type="EMBL" id="ALS92801.1"/>
    </source>
</evidence>
<protein>
    <submittedName>
        <fullName evidence="2">GnRH</fullName>
    </submittedName>
</protein>